<dbReference type="Pfam" id="PF00170">
    <property type="entry name" value="bZIP_1"/>
    <property type="match status" value="1"/>
</dbReference>
<comment type="similarity">
    <text evidence="2">Belongs to the bZIP family.</text>
</comment>
<feature type="region of interest" description="Disordered" evidence="8">
    <location>
        <begin position="1"/>
        <end position="32"/>
    </location>
</feature>
<keyword evidence="7" id="KW-0175">Coiled coil</keyword>
<dbReference type="OrthoDB" id="1642657at2759"/>
<dbReference type="SUPFAM" id="SSF57959">
    <property type="entry name" value="Leucine zipper domain"/>
    <property type="match status" value="1"/>
</dbReference>
<dbReference type="SMART" id="SM00338">
    <property type="entry name" value="BRLZ"/>
    <property type="match status" value="1"/>
</dbReference>
<accession>I0YVB4</accession>
<evidence type="ECO:0000256" key="1">
    <source>
        <dbReference type="ARBA" id="ARBA00004123"/>
    </source>
</evidence>
<dbReference type="Proteomes" id="UP000007264">
    <property type="component" value="Unassembled WGS sequence"/>
</dbReference>
<keyword evidence="5" id="KW-0804">Transcription</keyword>
<evidence type="ECO:0000256" key="7">
    <source>
        <dbReference type="SAM" id="Coils"/>
    </source>
</evidence>
<feature type="region of interest" description="Disordered" evidence="8">
    <location>
        <begin position="95"/>
        <end position="162"/>
    </location>
</feature>
<feature type="domain" description="BZIP" evidence="9">
    <location>
        <begin position="227"/>
        <end position="281"/>
    </location>
</feature>
<evidence type="ECO:0000256" key="6">
    <source>
        <dbReference type="ARBA" id="ARBA00023242"/>
    </source>
</evidence>
<dbReference type="STRING" id="574566.I0YVB4"/>
<evidence type="ECO:0000256" key="5">
    <source>
        <dbReference type="ARBA" id="ARBA00023163"/>
    </source>
</evidence>
<evidence type="ECO:0000256" key="4">
    <source>
        <dbReference type="ARBA" id="ARBA00023125"/>
    </source>
</evidence>
<feature type="coiled-coil region" evidence="7">
    <location>
        <begin position="252"/>
        <end position="286"/>
    </location>
</feature>
<dbReference type="GO" id="GO:0005634">
    <property type="term" value="C:nucleus"/>
    <property type="evidence" value="ECO:0007669"/>
    <property type="project" value="UniProtKB-SubCell"/>
</dbReference>
<feature type="region of interest" description="Disordered" evidence="8">
    <location>
        <begin position="216"/>
        <end position="248"/>
    </location>
</feature>
<dbReference type="PROSITE" id="PS00036">
    <property type="entry name" value="BZIP_BASIC"/>
    <property type="match status" value="1"/>
</dbReference>
<dbReference type="CDD" id="cd14702">
    <property type="entry name" value="bZIP_plant_GBF1"/>
    <property type="match status" value="1"/>
</dbReference>
<keyword evidence="3" id="KW-0805">Transcription regulation</keyword>
<protein>
    <recommendedName>
        <fullName evidence="9">BZIP domain-containing protein</fullName>
    </recommendedName>
</protein>
<dbReference type="PANTHER" id="PTHR45967">
    <property type="entry name" value="G-BOX-BINDING FACTOR 3-RELATED"/>
    <property type="match status" value="1"/>
</dbReference>
<dbReference type="PANTHER" id="PTHR45967:SF28">
    <property type="entry name" value="BASIC-LEUCINE ZIPPER (BZIP) TRANSCRIPTION FACTOR FAMILY PROTEIN"/>
    <property type="match status" value="1"/>
</dbReference>
<dbReference type="InterPro" id="IPR004827">
    <property type="entry name" value="bZIP"/>
</dbReference>
<dbReference type="InterPro" id="IPR044827">
    <property type="entry name" value="GBF-like"/>
</dbReference>
<evidence type="ECO:0000256" key="3">
    <source>
        <dbReference type="ARBA" id="ARBA00023015"/>
    </source>
</evidence>
<feature type="region of interest" description="Disordered" evidence="8">
    <location>
        <begin position="37"/>
        <end position="56"/>
    </location>
</feature>
<evidence type="ECO:0000313" key="11">
    <source>
        <dbReference type="Proteomes" id="UP000007264"/>
    </source>
</evidence>
<keyword evidence="6" id="KW-0539">Nucleus</keyword>
<keyword evidence="4" id="KW-0238">DNA-binding</keyword>
<dbReference type="GO" id="GO:0003700">
    <property type="term" value="F:DNA-binding transcription factor activity"/>
    <property type="evidence" value="ECO:0007669"/>
    <property type="project" value="InterPro"/>
</dbReference>
<dbReference type="GeneID" id="17040319"/>
<dbReference type="FunFam" id="1.20.5.170:FF:000020">
    <property type="entry name" value="BZIP transcription factor"/>
    <property type="match status" value="1"/>
</dbReference>
<sequence>MDDAEGQSAVPASSGAPAASGAPDALQWTQAVQQWQAQAQAMQGGQQRKNGAQAAPPFYPLGAAHPYSLYQPLMAYPPFYNMPFPYPPAASAAQVPSEHAAGASVAEKKPGDTNGQSKSGDDSSNPNSNAEGEQPARTASGGVKPELHAQSQPDAAPYQGLVPTDATVNSTAALAALAAAQAAAASGPDAVEFWRQRAGQLAGSGVDLTQLAASAAGQAHVVQDEREVKRQRRKQSNRESARRSRLRKQAECEGLGQKVLDLETENAKLKETVTILQAQLDAALGKTAAAAPAAAPVG</sequence>
<dbReference type="AlphaFoldDB" id="I0YVB4"/>
<gene>
    <name evidence="10" type="ORF">COCSUDRAFT_56026</name>
</gene>
<name>I0YVB4_COCSC</name>
<dbReference type="KEGG" id="csl:COCSUDRAFT_56026"/>
<feature type="compositionally biased region" description="Polar residues" evidence="8">
    <location>
        <begin position="113"/>
        <end position="131"/>
    </location>
</feature>
<dbReference type="RefSeq" id="XP_005646877.1">
    <property type="nucleotide sequence ID" value="XM_005646820.1"/>
</dbReference>
<dbReference type="EMBL" id="AGSI01000010">
    <property type="protein sequence ID" value="EIE22333.1"/>
    <property type="molecule type" value="Genomic_DNA"/>
</dbReference>
<dbReference type="PROSITE" id="PS50217">
    <property type="entry name" value="BZIP"/>
    <property type="match status" value="1"/>
</dbReference>
<proteinExistence type="inferred from homology"/>
<dbReference type="GO" id="GO:0043565">
    <property type="term" value="F:sequence-specific DNA binding"/>
    <property type="evidence" value="ECO:0007669"/>
    <property type="project" value="InterPro"/>
</dbReference>
<feature type="compositionally biased region" description="Low complexity" evidence="8">
    <location>
        <begin position="37"/>
        <end position="47"/>
    </location>
</feature>
<reference evidence="10 11" key="1">
    <citation type="journal article" date="2012" name="Genome Biol.">
        <title>The genome of the polar eukaryotic microalga coccomyxa subellipsoidea reveals traits of cold adaptation.</title>
        <authorList>
            <person name="Blanc G."/>
            <person name="Agarkova I."/>
            <person name="Grimwood J."/>
            <person name="Kuo A."/>
            <person name="Brueggeman A."/>
            <person name="Dunigan D."/>
            <person name="Gurnon J."/>
            <person name="Ladunga I."/>
            <person name="Lindquist E."/>
            <person name="Lucas S."/>
            <person name="Pangilinan J."/>
            <person name="Proschold T."/>
            <person name="Salamov A."/>
            <person name="Schmutz J."/>
            <person name="Weeks D."/>
            <person name="Yamada T."/>
            <person name="Claverie J.M."/>
            <person name="Grigoriev I."/>
            <person name="Van Etten J."/>
            <person name="Lomsadze A."/>
            <person name="Borodovsky M."/>
        </authorList>
    </citation>
    <scope>NUCLEOTIDE SEQUENCE [LARGE SCALE GENOMIC DNA]</scope>
    <source>
        <strain evidence="10 11">C-169</strain>
    </source>
</reference>
<keyword evidence="11" id="KW-1185">Reference proteome</keyword>
<comment type="caution">
    <text evidence="10">The sequence shown here is derived from an EMBL/GenBank/DDBJ whole genome shotgun (WGS) entry which is preliminary data.</text>
</comment>
<evidence type="ECO:0000313" key="10">
    <source>
        <dbReference type="EMBL" id="EIE22333.1"/>
    </source>
</evidence>
<organism evidence="10 11">
    <name type="scientific">Coccomyxa subellipsoidea (strain C-169)</name>
    <name type="common">Green microalga</name>
    <dbReference type="NCBI Taxonomy" id="574566"/>
    <lineage>
        <taxon>Eukaryota</taxon>
        <taxon>Viridiplantae</taxon>
        <taxon>Chlorophyta</taxon>
        <taxon>core chlorophytes</taxon>
        <taxon>Trebouxiophyceae</taxon>
        <taxon>Trebouxiophyceae incertae sedis</taxon>
        <taxon>Coccomyxaceae</taxon>
        <taxon>Coccomyxa</taxon>
        <taxon>Coccomyxa subellipsoidea</taxon>
    </lineage>
</organism>
<evidence type="ECO:0000259" key="9">
    <source>
        <dbReference type="PROSITE" id="PS50217"/>
    </source>
</evidence>
<evidence type="ECO:0000256" key="8">
    <source>
        <dbReference type="SAM" id="MobiDB-lite"/>
    </source>
</evidence>
<dbReference type="eggNOG" id="ENOG502QVYY">
    <property type="taxonomic scope" value="Eukaryota"/>
</dbReference>
<dbReference type="InterPro" id="IPR046347">
    <property type="entry name" value="bZIP_sf"/>
</dbReference>
<comment type="subcellular location">
    <subcellularLocation>
        <location evidence="1">Nucleus</location>
    </subcellularLocation>
</comment>
<evidence type="ECO:0000256" key="2">
    <source>
        <dbReference type="ARBA" id="ARBA00007163"/>
    </source>
</evidence>
<dbReference type="Gene3D" id="1.20.5.170">
    <property type="match status" value="1"/>
</dbReference>
<dbReference type="InterPro" id="IPR045314">
    <property type="entry name" value="bZIP_plant_GBF1"/>
</dbReference>